<dbReference type="InterPro" id="IPR025110">
    <property type="entry name" value="AMP-bd_C"/>
</dbReference>
<evidence type="ECO:0000313" key="5">
    <source>
        <dbReference type="Proteomes" id="UP000799772"/>
    </source>
</evidence>
<dbReference type="AlphaFoldDB" id="A0A9P4I3Z1"/>
<protein>
    <submittedName>
        <fullName evidence="4">Adenylate-forming enzyme AfeA</fullName>
    </submittedName>
</protein>
<sequence length="568" mass="62722">MATPCSFPSDIMLKQLLRVSQQRPFMEVVVHDVMGFEKSYADLVADVLSTRTAVLQKLPPLALNERGLLHHEAPYMFIVVKSGYEFLVGLFAIRALGGAAIPLANDILPEQAYFWLKTTRATCILYGKDCDQEARNICDFANSNASPISLAAGPISSDAQHKDRIDVKIDHNLPLDDDSPGLAIFSSGTTGDAKAVCLPRTALVPLSLAEPDGISLNYRPYHWVGAADSLIEPVLSGKILYSLDLRAPVPDVMQAFVDHRVTRATFYPTYLKDMKDLITDPRTGTLSEGARKKYCTMFRGLRSIMVGSRQIEASVRQFWVDLTGKPFECIYAVAETGMIVSSEISGPTGCIGSPWPGAEMKLVPEGIEGLEDLGEIRVKSKTMMTHYIGREESTRAAFDEDGFYKTSDLGKVDENGKFFIFGRKGSDYVQFKQFYIPTIDAEHAVMELPYVSDACVVGVPNTRVRELCAVVLKPNIANMPNDGIINLAKIRSDLAAANMSDYMLPLVLRVLKPEEELPRTLSGKLVRKRVFADYFGDAQGKTAVDAPHGIEIWPEIPFADDWGVHGRR</sequence>
<dbReference type="OrthoDB" id="6614653at2759"/>
<dbReference type="Gene3D" id="3.30.300.30">
    <property type="match status" value="1"/>
</dbReference>
<organism evidence="4 5">
    <name type="scientific">Rhizodiscina lignyota</name>
    <dbReference type="NCBI Taxonomy" id="1504668"/>
    <lineage>
        <taxon>Eukaryota</taxon>
        <taxon>Fungi</taxon>
        <taxon>Dikarya</taxon>
        <taxon>Ascomycota</taxon>
        <taxon>Pezizomycotina</taxon>
        <taxon>Dothideomycetes</taxon>
        <taxon>Pleosporomycetidae</taxon>
        <taxon>Aulographales</taxon>
        <taxon>Rhizodiscinaceae</taxon>
        <taxon>Rhizodiscina</taxon>
    </lineage>
</organism>
<dbReference type="GO" id="GO:0031956">
    <property type="term" value="F:medium-chain fatty acid-CoA ligase activity"/>
    <property type="evidence" value="ECO:0007669"/>
    <property type="project" value="TreeGrafter"/>
</dbReference>
<dbReference type="Pfam" id="PF00501">
    <property type="entry name" value="AMP-binding"/>
    <property type="match status" value="1"/>
</dbReference>
<feature type="domain" description="AMP-binding enzyme C-terminal" evidence="3">
    <location>
        <begin position="442"/>
        <end position="524"/>
    </location>
</feature>
<dbReference type="GO" id="GO:0006631">
    <property type="term" value="P:fatty acid metabolic process"/>
    <property type="evidence" value="ECO:0007669"/>
    <property type="project" value="TreeGrafter"/>
</dbReference>
<dbReference type="Pfam" id="PF13193">
    <property type="entry name" value="AMP-binding_C"/>
    <property type="match status" value="1"/>
</dbReference>
<dbReference type="Proteomes" id="UP000799772">
    <property type="component" value="Unassembled WGS sequence"/>
</dbReference>
<evidence type="ECO:0000259" key="2">
    <source>
        <dbReference type="Pfam" id="PF00501"/>
    </source>
</evidence>
<accession>A0A9P4I3Z1</accession>
<comment type="caution">
    <text evidence="4">The sequence shown here is derived from an EMBL/GenBank/DDBJ whole genome shotgun (WGS) entry which is preliminary data.</text>
</comment>
<proteinExistence type="inferred from homology"/>
<dbReference type="SUPFAM" id="SSF56801">
    <property type="entry name" value="Acetyl-CoA synthetase-like"/>
    <property type="match status" value="1"/>
</dbReference>
<dbReference type="InterPro" id="IPR042099">
    <property type="entry name" value="ANL_N_sf"/>
</dbReference>
<evidence type="ECO:0000313" key="4">
    <source>
        <dbReference type="EMBL" id="KAF2093314.1"/>
    </source>
</evidence>
<dbReference type="Gene3D" id="3.40.50.12780">
    <property type="entry name" value="N-terminal domain of ligase-like"/>
    <property type="match status" value="1"/>
</dbReference>
<dbReference type="PANTHER" id="PTHR43201:SF8">
    <property type="entry name" value="ACYL-COA SYNTHETASE FAMILY MEMBER 3"/>
    <property type="match status" value="1"/>
</dbReference>
<evidence type="ECO:0000259" key="3">
    <source>
        <dbReference type="Pfam" id="PF13193"/>
    </source>
</evidence>
<keyword evidence="5" id="KW-1185">Reference proteome</keyword>
<dbReference type="InterPro" id="IPR000873">
    <property type="entry name" value="AMP-dep_synth/lig_dom"/>
</dbReference>
<dbReference type="CDD" id="cd04433">
    <property type="entry name" value="AFD_class_I"/>
    <property type="match status" value="1"/>
</dbReference>
<evidence type="ECO:0000256" key="1">
    <source>
        <dbReference type="ARBA" id="ARBA00006432"/>
    </source>
</evidence>
<feature type="domain" description="AMP-dependent synthetase/ligase" evidence="2">
    <location>
        <begin position="77"/>
        <end position="387"/>
    </location>
</feature>
<reference evidence="4" key="1">
    <citation type="journal article" date="2020" name="Stud. Mycol.">
        <title>101 Dothideomycetes genomes: a test case for predicting lifestyles and emergence of pathogens.</title>
        <authorList>
            <person name="Haridas S."/>
            <person name="Albert R."/>
            <person name="Binder M."/>
            <person name="Bloem J."/>
            <person name="Labutti K."/>
            <person name="Salamov A."/>
            <person name="Andreopoulos B."/>
            <person name="Baker S."/>
            <person name="Barry K."/>
            <person name="Bills G."/>
            <person name="Bluhm B."/>
            <person name="Cannon C."/>
            <person name="Castanera R."/>
            <person name="Culley D."/>
            <person name="Daum C."/>
            <person name="Ezra D."/>
            <person name="Gonzalez J."/>
            <person name="Henrissat B."/>
            <person name="Kuo A."/>
            <person name="Liang C."/>
            <person name="Lipzen A."/>
            <person name="Lutzoni F."/>
            <person name="Magnuson J."/>
            <person name="Mondo S."/>
            <person name="Nolan M."/>
            <person name="Ohm R."/>
            <person name="Pangilinan J."/>
            <person name="Park H.-J."/>
            <person name="Ramirez L."/>
            <person name="Alfaro M."/>
            <person name="Sun H."/>
            <person name="Tritt A."/>
            <person name="Yoshinaga Y."/>
            <person name="Zwiers L.-H."/>
            <person name="Turgeon B."/>
            <person name="Goodwin S."/>
            <person name="Spatafora J."/>
            <person name="Crous P."/>
            <person name="Grigoriev I."/>
        </authorList>
    </citation>
    <scope>NUCLEOTIDE SEQUENCE</scope>
    <source>
        <strain evidence="4">CBS 133067</strain>
    </source>
</reference>
<gene>
    <name evidence="4" type="ORF">NA57DRAFT_48608</name>
</gene>
<dbReference type="InterPro" id="IPR045851">
    <property type="entry name" value="AMP-bd_C_sf"/>
</dbReference>
<comment type="similarity">
    <text evidence="1">Belongs to the ATP-dependent AMP-binding enzyme family.</text>
</comment>
<dbReference type="PANTHER" id="PTHR43201">
    <property type="entry name" value="ACYL-COA SYNTHETASE"/>
    <property type="match status" value="1"/>
</dbReference>
<name>A0A9P4I3Z1_9PEZI</name>
<dbReference type="EMBL" id="ML978139">
    <property type="protein sequence ID" value="KAF2093314.1"/>
    <property type="molecule type" value="Genomic_DNA"/>
</dbReference>